<evidence type="ECO:0000313" key="1">
    <source>
        <dbReference type="EMBL" id="KAJ1144142.1"/>
    </source>
</evidence>
<keyword evidence="2" id="KW-1185">Reference proteome</keyword>
<gene>
    <name evidence="1" type="ORF">NDU88_010444</name>
</gene>
<evidence type="ECO:0000313" key="2">
    <source>
        <dbReference type="Proteomes" id="UP001066276"/>
    </source>
</evidence>
<protein>
    <submittedName>
        <fullName evidence="1">Uncharacterized protein</fullName>
    </submittedName>
</protein>
<reference evidence="1" key="1">
    <citation type="journal article" date="2022" name="bioRxiv">
        <title>Sequencing and chromosome-scale assembly of the giantPleurodeles waltlgenome.</title>
        <authorList>
            <person name="Brown T."/>
            <person name="Elewa A."/>
            <person name="Iarovenko S."/>
            <person name="Subramanian E."/>
            <person name="Araus A.J."/>
            <person name="Petzold A."/>
            <person name="Susuki M."/>
            <person name="Suzuki K.-i.T."/>
            <person name="Hayashi T."/>
            <person name="Toyoda A."/>
            <person name="Oliveira C."/>
            <person name="Osipova E."/>
            <person name="Leigh N.D."/>
            <person name="Simon A."/>
            <person name="Yun M.H."/>
        </authorList>
    </citation>
    <scope>NUCLEOTIDE SEQUENCE</scope>
    <source>
        <strain evidence="1">20211129_DDA</strain>
        <tissue evidence="1">Liver</tissue>
    </source>
</reference>
<comment type="caution">
    <text evidence="1">The sequence shown here is derived from an EMBL/GenBank/DDBJ whole genome shotgun (WGS) entry which is preliminary data.</text>
</comment>
<dbReference type="AlphaFoldDB" id="A0AAV7QXE8"/>
<organism evidence="1 2">
    <name type="scientific">Pleurodeles waltl</name>
    <name type="common">Iberian ribbed newt</name>
    <dbReference type="NCBI Taxonomy" id="8319"/>
    <lineage>
        <taxon>Eukaryota</taxon>
        <taxon>Metazoa</taxon>
        <taxon>Chordata</taxon>
        <taxon>Craniata</taxon>
        <taxon>Vertebrata</taxon>
        <taxon>Euteleostomi</taxon>
        <taxon>Amphibia</taxon>
        <taxon>Batrachia</taxon>
        <taxon>Caudata</taxon>
        <taxon>Salamandroidea</taxon>
        <taxon>Salamandridae</taxon>
        <taxon>Pleurodelinae</taxon>
        <taxon>Pleurodeles</taxon>
    </lineage>
</organism>
<sequence length="111" mass="11956">MLDHTPTDTLAILSAIQHSNEVEQSKVDDIRIDVSLLRQDLPKGAKGVIETETQILTTEDGIVSLKCQVSKLMSVTADPGKRAEDAENCSRRNNLCLVRSGGIILVLGSIG</sequence>
<dbReference type="EMBL" id="JANPWB010000010">
    <property type="protein sequence ID" value="KAJ1144142.1"/>
    <property type="molecule type" value="Genomic_DNA"/>
</dbReference>
<proteinExistence type="predicted"/>
<dbReference type="Proteomes" id="UP001066276">
    <property type="component" value="Chromosome 6"/>
</dbReference>
<accession>A0AAV7QXE8</accession>
<name>A0AAV7QXE8_PLEWA</name>